<dbReference type="InterPro" id="IPR001789">
    <property type="entry name" value="Sig_transdc_resp-reg_receiver"/>
</dbReference>
<feature type="modified residue" description="4-aspartylphosphate" evidence="1">
    <location>
        <position position="61"/>
    </location>
</feature>
<dbReference type="EMBL" id="JAXAVW010000052">
    <property type="protein sequence ID" value="MDX8036966.1"/>
    <property type="molecule type" value="Genomic_DNA"/>
</dbReference>
<name>A0ABU4TFJ4_9PSEU</name>
<dbReference type="PANTHER" id="PTHR45566:SF2">
    <property type="entry name" value="NARL SUBFAMILY"/>
    <property type="match status" value="1"/>
</dbReference>
<comment type="caution">
    <text evidence="3">The sequence shown here is derived from an EMBL/GenBank/DDBJ whole genome shotgun (WGS) entry which is preliminary data.</text>
</comment>
<reference evidence="3 4" key="1">
    <citation type="submission" date="2023-11" db="EMBL/GenBank/DDBJ databases">
        <title>Lentzea sokolovensis, sp. nov., Lentzea kristufkii, sp. nov., and Lentzea miocenensis, sp. nov., rare actinobacteria from Sokolov Coal Basin, Miocene lacustrine sediment, Czech Republic.</title>
        <authorList>
            <person name="Lara A."/>
            <person name="Kotroba L."/>
            <person name="Nouioui I."/>
            <person name="Neumann-Schaal M."/>
            <person name="Mast Y."/>
            <person name="Chronakova A."/>
        </authorList>
    </citation>
    <scope>NUCLEOTIDE SEQUENCE [LARGE SCALE GENOMIC DNA]</scope>
    <source>
        <strain evidence="3 4">BCCO 10_0856</strain>
    </source>
</reference>
<feature type="domain" description="Response regulatory" evidence="2">
    <location>
        <begin position="10"/>
        <end position="124"/>
    </location>
</feature>
<evidence type="ECO:0000313" key="3">
    <source>
        <dbReference type="EMBL" id="MDX8036966.1"/>
    </source>
</evidence>
<protein>
    <submittedName>
        <fullName evidence="3">Response regulator transcription factor</fullName>
    </submittedName>
</protein>
<proteinExistence type="predicted"/>
<keyword evidence="4" id="KW-1185">Reference proteome</keyword>
<dbReference type="Pfam" id="PF00072">
    <property type="entry name" value="Response_reg"/>
    <property type="match status" value="1"/>
</dbReference>
<dbReference type="InterPro" id="IPR058245">
    <property type="entry name" value="NreC/VraR/RcsB-like_REC"/>
</dbReference>
<dbReference type="PROSITE" id="PS50110">
    <property type="entry name" value="RESPONSE_REGULATORY"/>
    <property type="match status" value="1"/>
</dbReference>
<reference evidence="3 4" key="2">
    <citation type="submission" date="2023-11" db="EMBL/GenBank/DDBJ databases">
        <authorList>
            <person name="Lara A.C."/>
            <person name="Chronakova A."/>
        </authorList>
    </citation>
    <scope>NUCLEOTIDE SEQUENCE [LARGE SCALE GENOMIC DNA]</scope>
    <source>
        <strain evidence="3 4">BCCO 10_0856</strain>
    </source>
</reference>
<dbReference type="RefSeq" id="WP_319971963.1">
    <property type="nucleotide sequence ID" value="NZ_JAXAVW010000052.1"/>
</dbReference>
<sequence>MVNDGRGPIRVLIVDDDPRVRSAMRTFLGAHQEFEVVGEAGGVESAVRLAAETTPGVAIVDVLMPTEREGLSLLKVFAELHGIPVVAMSLDNACADSAIAAGAYAFLAKDGCSDLLVSALLAAHEERDG</sequence>
<dbReference type="CDD" id="cd17535">
    <property type="entry name" value="REC_NarL-like"/>
    <property type="match status" value="1"/>
</dbReference>
<accession>A0ABU4TFJ4</accession>
<evidence type="ECO:0000259" key="2">
    <source>
        <dbReference type="PROSITE" id="PS50110"/>
    </source>
</evidence>
<dbReference type="InterPro" id="IPR011006">
    <property type="entry name" value="CheY-like_superfamily"/>
</dbReference>
<dbReference type="SMART" id="SM00448">
    <property type="entry name" value="REC"/>
    <property type="match status" value="1"/>
</dbReference>
<dbReference type="InterPro" id="IPR051015">
    <property type="entry name" value="EvgA-like"/>
</dbReference>
<dbReference type="PANTHER" id="PTHR45566">
    <property type="entry name" value="HTH-TYPE TRANSCRIPTIONAL REGULATOR YHJB-RELATED"/>
    <property type="match status" value="1"/>
</dbReference>
<evidence type="ECO:0000256" key="1">
    <source>
        <dbReference type="PROSITE-ProRule" id="PRU00169"/>
    </source>
</evidence>
<organism evidence="3 4">
    <name type="scientific">Lentzea miocenica</name>
    <dbReference type="NCBI Taxonomy" id="3095431"/>
    <lineage>
        <taxon>Bacteria</taxon>
        <taxon>Bacillati</taxon>
        <taxon>Actinomycetota</taxon>
        <taxon>Actinomycetes</taxon>
        <taxon>Pseudonocardiales</taxon>
        <taxon>Pseudonocardiaceae</taxon>
        <taxon>Lentzea</taxon>
    </lineage>
</organism>
<dbReference type="Proteomes" id="UP001285521">
    <property type="component" value="Unassembled WGS sequence"/>
</dbReference>
<keyword evidence="1" id="KW-0597">Phosphoprotein</keyword>
<gene>
    <name evidence="3" type="ORF">SK803_42805</name>
</gene>
<dbReference type="SUPFAM" id="SSF52172">
    <property type="entry name" value="CheY-like"/>
    <property type="match status" value="1"/>
</dbReference>
<dbReference type="Gene3D" id="3.40.50.2300">
    <property type="match status" value="1"/>
</dbReference>
<evidence type="ECO:0000313" key="4">
    <source>
        <dbReference type="Proteomes" id="UP001285521"/>
    </source>
</evidence>